<name>A0A6J0PNJ9_ELAGV</name>
<accession>A0A6J0PNJ9</accession>
<reference evidence="3" key="1">
    <citation type="submission" date="2025-08" db="UniProtKB">
        <authorList>
            <consortium name="RefSeq"/>
        </authorList>
    </citation>
    <scope>IDENTIFICATION</scope>
</reference>
<organism evidence="2 3">
    <name type="scientific">Elaeis guineensis var. tenera</name>
    <name type="common">Oil palm</name>
    <dbReference type="NCBI Taxonomy" id="51953"/>
    <lineage>
        <taxon>Eukaryota</taxon>
        <taxon>Viridiplantae</taxon>
        <taxon>Streptophyta</taxon>
        <taxon>Embryophyta</taxon>
        <taxon>Tracheophyta</taxon>
        <taxon>Spermatophyta</taxon>
        <taxon>Magnoliopsida</taxon>
        <taxon>Liliopsida</taxon>
        <taxon>Arecaceae</taxon>
        <taxon>Arecoideae</taxon>
        <taxon>Cocoseae</taxon>
        <taxon>Elaeidinae</taxon>
        <taxon>Elaeis</taxon>
    </lineage>
</organism>
<evidence type="ECO:0000313" key="3">
    <source>
        <dbReference type="RefSeq" id="XP_019708916.1"/>
    </source>
</evidence>
<feature type="coiled-coil region" evidence="1">
    <location>
        <begin position="130"/>
        <end position="192"/>
    </location>
</feature>
<dbReference type="Proteomes" id="UP000504607">
    <property type="component" value="Chromosome 10"/>
</dbReference>
<dbReference type="AlphaFoldDB" id="A0A6J0PNJ9"/>
<keyword evidence="1" id="KW-0175">Coiled coil</keyword>
<protein>
    <submittedName>
        <fullName evidence="3">Uncharacterized protein LOC105053460 isoform X1</fullName>
    </submittedName>
</protein>
<sequence>MSAEGCSQKDPINVVWMEKAVDNPEMDLATTMEIGGSLKMVTPAGRCLASTSHVGPSDSFPHAPSVEENLQFMVEYLMNLLPPVERLFLNEQRGERRSADVLRSLVHVGQCLISLINSNLSTPMMEKEKIDLLKYKLEHLEKDNAELAKELSFTEEALQEAQESILHRDEELRQAERQIEALEQQKSMADRRIEDLEGWIRILEWQRSKAERDYRWTRDDLEHLKGILEARRDFSCLESRSRRSPDGGPSKRVRIFERTSCGERAPRGDKRFAVKGVQASLELLSGVQEIGSEVEHLKKRLEERKVNHKIL</sequence>
<gene>
    <name evidence="3" type="primary">LOC105053460</name>
</gene>
<proteinExistence type="predicted"/>
<dbReference type="RefSeq" id="XP_019708916.1">
    <property type="nucleotide sequence ID" value="XM_019853357.2"/>
</dbReference>
<keyword evidence="2" id="KW-1185">Reference proteome</keyword>
<evidence type="ECO:0000256" key="1">
    <source>
        <dbReference type="SAM" id="Coils"/>
    </source>
</evidence>
<dbReference type="InParanoid" id="A0A6J0PNJ9"/>
<dbReference type="GeneID" id="105053460"/>
<evidence type="ECO:0000313" key="2">
    <source>
        <dbReference type="Proteomes" id="UP000504607"/>
    </source>
</evidence>
<dbReference type="KEGG" id="egu:105053460"/>